<reference evidence="3" key="1">
    <citation type="submission" date="2022-02" db="EMBL/GenBank/DDBJ databases">
        <authorList>
            <person name="Leng L."/>
        </authorList>
    </citation>
    <scope>NUCLEOTIDE SEQUENCE</scope>
    <source>
        <strain evidence="3">JI</strain>
    </source>
</reference>
<evidence type="ECO:0000256" key="1">
    <source>
        <dbReference type="SAM" id="MobiDB-lite"/>
    </source>
</evidence>
<comment type="caution">
    <text evidence="3">The sequence shown here is derived from an EMBL/GenBank/DDBJ whole genome shotgun (WGS) entry which is preliminary data.</text>
</comment>
<dbReference type="InterPro" id="IPR036397">
    <property type="entry name" value="RNaseH_sf"/>
</dbReference>
<name>A0A9X4GZ96_9FIRM</name>
<dbReference type="EMBL" id="JAKOAV010000015">
    <property type="protein sequence ID" value="MDF9408527.1"/>
    <property type="molecule type" value="Genomic_DNA"/>
</dbReference>
<dbReference type="PROSITE" id="PS50994">
    <property type="entry name" value="INTEGRASE"/>
    <property type="match status" value="1"/>
</dbReference>
<sequence length="740" mass="85337">MTTTIAINTIIEWLDGGEGSNRLERVLWIDAKGKKVVVFALLNPKALPEWKDVVEIEKAFADGIAIKRISDPYTALALPDSKILQKHRERRDRAWEIIKDLVADEPGIYKSEGRGRLLHHISGQYGVQTKTVYKYLRKYWAGGKTKNALLPAYDRCGAPGKERKATEGKKRGRPPKIAKLDNKKAGINVDDDVRRIFRIAIQMYYNNKNKAPLKRAYDLMIEKHFNNGYREEGNIKIPILPVVSELPTFGQFRYWYAKELDLRQSITAREGKRGFALRHRAVLGNSTRMAIGPGSIYQIDATIADVYLVSSFDRSQIIGRPVIYVVIDVFSRMIAGLYIGLEGPSWIGAMMALANAATDKVTFCAEYGIELSGQDWPCHYLPETILADRGEMEGVNADNLVDSLNITVANTPPYRADWKGIVEQTFRLANLKAIHWLPGAIKERYRERGERDHRLDATLDLHQFTKIVILTAINHNMHHRIEWYLRDEFMIQEHVEPIPIDLWKWGIKNRSGHLREKSPEIIMLNLMPKSEATVTFKGIRFKGMYYSCERAIQEQWFERARAYGNWKVHVSYDPRNTDIIYLRIKGGKEIETCQLLKAEERYKGHRLEEVLDLLEFEHMQTSLYANKHMQSKAELNARIEAIVAEAKEQTEFTRSSEISDRQRLKNIRRNRSNEKERIRKEEVWEFEKDKVSSTNKASKHNAVKHHGITPSEHVEESTGCKKVSRQKAFLDILKGQRKGK</sequence>
<dbReference type="Pfam" id="PF09299">
    <property type="entry name" value="Mu-transpos_C"/>
    <property type="match status" value="1"/>
</dbReference>
<dbReference type="RefSeq" id="WP_277443854.1">
    <property type="nucleotide sequence ID" value="NZ_JAKOAV010000015.1"/>
</dbReference>
<dbReference type="InterPro" id="IPR001584">
    <property type="entry name" value="Integrase_cat-core"/>
</dbReference>
<protein>
    <submittedName>
        <fullName evidence="3">Mu transposase C-terminal domain-containing protein</fullName>
    </submittedName>
</protein>
<feature type="compositionally biased region" description="Basic residues" evidence="1">
    <location>
        <begin position="697"/>
        <end position="707"/>
    </location>
</feature>
<dbReference type="InterPro" id="IPR012337">
    <property type="entry name" value="RNaseH-like_sf"/>
</dbReference>
<gene>
    <name evidence="3" type="ORF">L7E55_09175</name>
</gene>
<dbReference type="Proteomes" id="UP001154312">
    <property type="component" value="Unassembled WGS sequence"/>
</dbReference>
<keyword evidence="4" id="KW-1185">Reference proteome</keyword>
<dbReference type="Gene3D" id="3.30.420.10">
    <property type="entry name" value="Ribonuclease H-like superfamily/Ribonuclease H"/>
    <property type="match status" value="1"/>
</dbReference>
<feature type="domain" description="Integrase catalytic" evidence="2">
    <location>
        <begin position="289"/>
        <end position="494"/>
    </location>
</feature>
<proteinExistence type="predicted"/>
<organism evidence="3 4">
    <name type="scientific">Pelotomaculum isophthalicicum JI</name>
    <dbReference type="NCBI Taxonomy" id="947010"/>
    <lineage>
        <taxon>Bacteria</taxon>
        <taxon>Bacillati</taxon>
        <taxon>Bacillota</taxon>
        <taxon>Clostridia</taxon>
        <taxon>Eubacteriales</taxon>
        <taxon>Desulfotomaculaceae</taxon>
        <taxon>Pelotomaculum</taxon>
    </lineage>
</organism>
<dbReference type="GO" id="GO:0015074">
    <property type="term" value="P:DNA integration"/>
    <property type="evidence" value="ECO:0007669"/>
    <property type="project" value="InterPro"/>
</dbReference>
<dbReference type="InterPro" id="IPR015378">
    <property type="entry name" value="Transposase-like_Mu_C"/>
</dbReference>
<dbReference type="SUPFAM" id="SSF53098">
    <property type="entry name" value="Ribonuclease H-like"/>
    <property type="match status" value="1"/>
</dbReference>
<evidence type="ECO:0000313" key="3">
    <source>
        <dbReference type="EMBL" id="MDF9408527.1"/>
    </source>
</evidence>
<dbReference type="AlphaFoldDB" id="A0A9X4GZ96"/>
<feature type="region of interest" description="Disordered" evidence="1">
    <location>
        <begin position="692"/>
        <end position="720"/>
    </location>
</feature>
<evidence type="ECO:0000259" key="2">
    <source>
        <dbReference type="PROSITE" id="PS50994"/>
    </source>
</evidence>
<evidence type="ECO:0000313" key="4">
    <source>
        <dbReference type="Proteomes" id="UP001154312"/>
    </source>
</evidence>
<dbReference type="GO" id="GO:0003676">
    <property type="term" value="F:nucleic acid binding"/>
    <property type="evidence" value="ECO:0007669"/>
    <property type="project" value="InterPro"/>
</dbReference>
<accession>A0A9X4GZ96</accession>